<evidence type="ECO:0000256" key="2">
    <source>
        <dbReference type="ARBA" id="ARBA00022448"/>
    </source>
</evidence>
<dbReference type="GO" id="GO:0016020">
    <property type="term" value="C:membrane"/>
    <property type="evidence" value="ECO:0007669"/>
    <property type="project" value="UniProtKB-SubCell"/>
</dbReference>
<proteinExistence type="predicted"/>
<keyword evidence="8" id="KW-1185">Reference proteome</keyword>
<keyword evidence="5 6" id="KW-0472">Membrane</keyword>
<dbReference type="Proteomes" id="UP000542125">
    <property type="component" value="Unassembled WGS sequence"/>
</dbReference>
<dbReference type="GO" id="GO:0015171">
    <property type="term" value="F:amino acid transmembrane transporter activity"/>
    <property type="evidence" value="ECO:0007669"/>
    <property type="project" value="TreeGrafter"/>
</dbReference>
<feature type="transmembrane region" description="Helical" evidence="6">
    <location>
        <begin position="89"/>
        <end position="111"/>
    </location>
</feature>
<dbReference type="Pfam" id="PF13520">
    <property type="entry name" value="AA_permease_2"/>
    <property type="match status" value="1"/>
</dbReference>
<feature type="transmembrane region" description="Helical" evidence="6">
    <location>
        <begin position="57"/>
        <end position="77"/>
    </location>
</feature>
<reference evidence="7 8" key="1">
    <citation type="submission" date="2020-07" db="EMBL/GenBank/DDBJ databases">
        <title>Genomic Encyclopedia of Type Strains, Phase IV (KMG-V): Genome sequencing to study the core and pangenomes of soil and plant-associated prokaryotes.</title>
        <authorList>
            <person name="Whitman W."/>
        </authorList>
    </citation>
    <scope>NUCLEOTIDE SEQUENCE [LARGE SCALE GENOMIC DNA]</scope>
    <source>
        <strain evidence="7 8">SAS40</strain>
    </source>
</reference>
<feature type="transmembrane region" description="Helical" evidence="6">
    <location>
        <begin position="187"/>
        <end position="204"/>
    </location>
</feature>
<keyword evidence="3 6" id="KW-0812">Transmembrane</keyword>
<evidence type="ECO:0000256" key="1">
    <source>
        <dbReference type="ARBA" id="ARBA00004141"/>
    </source>
</evidence>
<evidence type="ECO:0000313" key="8">
    <source>
        <dbReference type="Proteomes" id="UP000542125"/>
    </source>
</evidence>
<feature type="transmembrane region" description="Helical" evidence="6">
    <location>
        <begin position="356"/>
        <end position="373"/>
    </location>
</feature>
<name>A0A7Y9IY72_9BURK</name>
<keyword evidence="2" id="KW-0813">Transport</keyword>
<accession>A0A7Y9IY72</accession>
<feature type="transmembrane region" description="Helical" evidence="6">
    <location>
        <begin position="30"/>
        <end position="50"/>
    </location>
</feature>
<feature type="transmembrane region" description="Helical" evidence="6">
    <location>
        <begin position="301"/>
        <end position="326"/>
    </location>
</feature>
<feature type="transmembrane region" description="Helical" evidence="6">
    <location>
        <begin position="216"/>
        <end position="235"/>
    </location>
</feature>
<evidence type="ECO:0000256" key="3">
    <source>
        <dbReference type="ARBA" id="ARBA00022692"/>
    </source>
</evidence>
<dbReference type="RefSeq" id="WP_179589258.1">
    <property type="nucleotide sequence ID" value="NZ_JACBYR010000002.1"/>
</dbReference>
<organism evidence="7 8">
    <name type="scientific">Pigmentiphaga litoralis</name>
    <dbReference type="NCBI Taxonomy" id="516702"/>
    <lineage>
        <taxon>Bacteria</taxon>
        <taxon>Pseudomonadati</taxon>
        <taxon>Pseudomonadota</taxon>
        <taxon>Betaproteobacteria</taxon>
        <taxon>Burkholderiales</taxon>
        <taxon>Alcaligenaceae</taxon>
        <taxon>Pigmentiphaga</taxon>
    </lineage>
</organism>
<dbReference type="Gene3D" id="1.20.1740.10">
    <property type="entry name" value="Amino acid/polyamine transporter I"/>
    <property type="match status" value="1"/>
</dbReference>
<dbReference type="InterPro" id="IPR002293">
    <property type="entry name" value="AA/rel_permease1"/>
</dbReference>
<dbReference type="AlphaFoldDB" id="A0A7Y9IY72"/>
<gene>
    <name evidence="7" type="ORF">FHW18_004594</name>
</gene>
<keyword evidence="4 6" id="KW-1133">Transmembrane helix</keyword>
<dbReference type="PANTHER" id="PTHR43243">
    <property type="entry name" value="INNER MEMBRANE TRANSPORTER YGJI-RELATED"/>
    <property type="match status" value="1"/>
</dbReference>
<sequence>MSLFRTKSIDLMLAQRADAGLVKSLTTLDLILLGVGAVVGSGIFVLTGTGALTAGPALSLSFVLAAVACFFCALAYAEFASTVPVAGSVYTYTYATLGELVAWMVGWVLILEFGLATAAVSAGWSGYFQSLIAGFGWHLPSTLTAAPNAIPGRDTVFNLPAFLVMTAITGLLSLGIKASKRVNNIMVAIKLAVVLLFIGVGVFHVKPENWQPYMPFGMQGVYTGAALMFYAFVGFDAVASSAEEVRNPQRALPRGILGSLFVCTVLYVSVAAIMTGIVPYTEFAQNLDHPVSLALQVAGQGWLAGFIDLGAIIGMTTVILVMGYGLTRILYAMARDGLLPASLATLHPRYATPTRLTWTVGMASALIAGWVPLGVLAELINIGTLAAFSLISIAVVVLRRTRPDLPRGFRCPWVPVIPALGVASCVFLMAHLGRVTWIAFGIWVVVGLVVYAMYSRRHSVLHNPGQPD</sequence>
<evidence type="ECO:0000256" key="4">
    <source>
        <dbReference type="ARBA" id="ARBA00022989"/>
    </source>
</evidence>
<dbReference type="PIRSF" id="PIRSF006060">
    <property type="entry name" value="AA_transporter"/>
    <property type="match status" value="1"/>
</dbReference>
<protein>
    <submittedName>
        <fullName evidence="7">APA family basic amino acid/polyamine antiporter</fullName>
    </submittedName>
</protein>
<feature type="transmembrane region" description="Helical" evidence="6">
    <location>
        <begin position="118"/>
        <end position="137"/>
    </location>
</feature>
<evidence type="ECO:0000313" key="7">
    <source>
        <dbReference type="EMBL" id="NYE85287.1"/>
    </source>
</evidence>
<feature type="transmembrane region" description="Helical" evidence="6">
    <location>
        <begin position="256"/>
        <end position="281"/>
    </location>
</feature>
<evidence type="ECO:0000256" key="5">
    <source>
        <dbReference type="ARBA" id="ARBA00023136"/>
    </source>
</evidence>
<dbReference type="PANTHER" id="PTHR43243:SF4">
    <property type="entry name" value="CATIONIC AMINO ACID TRANSPORTER 4"/>
    <property type="match status" value="1"/>
</dbReference>
<evidence type="ECO:0000256" key="6">
    <source>
        <dbReference type="SAM" id="Phobius"/>
    </source>
</evidence>
<feature type="transmembrane region" description="Helical" evidence="6">
    <location>
        <begin position="379"/>
        <end position="398"/>
    </location>
</feature>
<feature type="transmembrane region" description="Helical" evidence="6">
    <location>
        <begin position="410"/>
        <end position="429"/>
    </location>
</feature>
<comment type="subcellular location">
    <subcellularLocation>
        <location evidence="1">Membrane</location>
        <topology evidence="1">Multi-pass membrane protein</topology>
    </subcellularLocation>
</comment>
<feature type="transmembrane region" description="Helical" evidence="6">
    <location>
        <begin position="435"/>
        <end position="454"/>
    </location>
</feature>
<dbReference type="EMBL" id="JACBYR010000002">
    <property type="protein sequence ID" value="NYE85287.1"/>
    <property type="molecule type" value="Genomic_DNA"/>
</dbReference>
<comment type="caution">
    <text evidence="7">The sequence shown here is derived from an EMBL/GenBank/DDBJ whole genome shotgun (WGS) entry which is preliminary data.</text>
</comment>
<feature type="transmembrane region" description="Helical" evidence="6">
    <location>
        <begin position="157"/>
        <end position="175"/>
    </location>
</feature>